<dbReference type="AlphaFoldDB" id="A0A0E9V5W0"/>
<protein>
    <submittedName>
        <fullName evidence="1">Uncharacterized protein</fullName>
    </submittedName>
</protein>
<reference evidence="1" key="1">
    <citation type="submission" date="2014-11" db="EMBL/GenBank/DDBJ databases">
        <authorList>
            <person name="Amaro Gonzalez C."/>
        </authorList>
    </citation>
    <scope>NUCLEOTIDE SEQUENCE</scope>
</reference>
<dbReference type="EMBL" id="GBXM01035201">
    <property type="protein sequence ID" value="JAH73376.1"/>
    <property type="molecule type" value="Transcribed_RNA"/>
</dbReference>
<sequence length="24" mass="2605">MILAHSTARGTHIFSLCPNPLILV</sequence>
<reference evidence="1" key="2">
    <citation type="journal article" date="2015" name="Fish Shellfish Immunol.">
        <title>Early steps in the European eel (Anguilla anguilla)-Vibrio vulnificus interaction in the gills: Role of the RtxA13 toxin.</title>
        <authorList>
            <person name="Callol A."/>
            <person name="Pajuelo D."/>
            <person name="Ebbesson L."/>
            <person name="Teles M."/>
            <person name="MacKenzie S."/>
            <person name="Amaro C."/>
        </authorList>
    </citation>
    <scope>NUCLEOTIDE SEQUENCE</scope>
</reference>
<organism evidence="1">
    <name type="scientific">Anguilla anguilla</name>
    <name type="common">European freshwater eel</name>
    <name type="synonym">Muraena anguilla</name>
    <dbReference type="NCBI Taxonomy" id="7936"/>
    <lineage>
        <taxon>Eukaryota</taxon>
        <taxon>Metazoa</taxon>
        <taxon>Chordata</taxon>
        <taxon>Craniata</taxon>
        <taxon>Vertebrata</taxon>
        <taxon>Euteleostomi</taxon>
        <taxon>Actinopterygii</taxon>
        <taxon>Neopterygii</taxon>
        <taxon>Teleostei</taxon>
        <taxon>Anguilliformes</taxon>
        <taxon>Anguillidae</taxon>
        <taxon>Anguilla</taxon>
    </lineage>
</organism>
<name>A0A0E9V5W0_ANGAN</name>
<evidence type="ECO:0000313" key="1">
    <source>
        <dbReference type="EMBL" id="JAH73376.1"/>
    </source>
</evidence>
<proteinExistence type="predicted"/>
<accession>A0A0E9V5W0</accession>